<evidence type="ECO:0000256" key="1">
    <source>
        <dbReference type="SAM" id="MobiDB-lite"/>
    </source>
</evidence>
<accession>A0ABQ3H9G1</accession>
<reference evidence="3" key="1">
    <citation type="journal article" date="2019" name="Int. J. Syst. Evol. Microbiol.">
        <title>The Global Catalogue of Microorganisms (GCM) 10K type strain sequencing project: providing services to taxonomists for standard genome sequencing and annotation.</title>
        <authorList>
            <consortium name="The Broad Institute Genomics Platform"/>
            <consortium name="The Broad Institute Genome Sequencing Center for Infectious Disease"/>
            <person name="Wu L."/>
            <person name="Ma J."/>
        </authorList>
    </citation>
    <scope>NUCLEOTIDE SEQUENCE [LARGE SCALE GENOMIC DNA]</scope>
    <source>
        <strain evidence="3">KCTC 23713</strain>
    </source>
</reference>
<organism evidence="2 3">
    <name type="scientific">Vogesella fluminis</name>
    <dbReference type="NCBI Taxonomy" id="1069161"/>
    <lineage>
        <taxon>Bacteria</taxon>
        <taxon>Pseudomonadati</taxon>
        <taxon>Pseudomonadota</taxon>
        <taxon>Betaproteobacteria</taxon>
        <taxon>Neisseriales</taxon>
        <taxon>Chromobacteriaceae</taxon>
        <taxon>Vogesella</taxon>
    </lineage>
</organism>
<dbReference type="EMBL" id="BMYP01000011">
    <property type="protein sequence ID" value="GHD74895.1"/>
    <property type="molecule type" value="Genomic_DNA"/>
</dbReference>
<name>A0ABQ3H9G1_9NEIS</name>
<proteinExistence type="predicted"/>
<feature type="compositionally biased region" description="Low complexity" evidence="1">
    <location>
        <begin position="879"/>
        <end position="889"/>
    </location>
</feature>
<keyword evidence="3" id="KW-1185">Reference proteome</keyword>
<evidence type="ECO:0008006" key="4">
    <source>
        <dbReference type="Google" id="ProtNLM"/>
    </source>
</evidence>
<dbReference type="Proteomes" id="UP000662678">
    <property type="component" value="Unassembled WGS sequence"/>
</dbReference>
<feature type="region of interest" description="Disordered" evidence="1">
    <location>
        <begin position="860"/>
        <end position="897"/>
    </location>
</feature>
<gene>
    <name evidence="2" type="ORF">GCM10011419_12010</name>
</gene>
<evidence type="ECO:0000313" key="3">
    <source>
        <dbReference type="Proteomes" id="UP000662678"/>
    </source>
</evidence>
<comment type="caution">
    <text evidence="2">The sequence shown here is derived from an EMBL/GenBank/DDBJ whole genome shotgun (WGS) entry which is preliminary data.</text>
</comment>
<protein>
    <recommendedName>
        <fullName evidence="4">KAP NTPase domain-containing protein</fullName>
    </recommendedName>
</protein>
<sequence>MIETSGDTHLIQPTPETATSSEVLIRLEQGDSAKALSIDQLVHSERYERLRDQIIKHLDDPLVTAESTSLYDHPAGSGWTQFLDGTRGAGKSTFLSSVKVALEGDARVNSHLAFIDLIDPSRIERSEIILLVILQQLRKRVDDALKIQLRAQDELLRNEWRRAFRGVAGGLSLFAKDYHPLNDLDPDLFLEWGLERASDSTSLRTKLHRLFSTACRILGVRALMLAFDDADTDSTHAVSLLECVRKYLDSPLVMVLVTGDLELYSLLVRQHFAQTVAGKREAALELQRRSTKGDRSAQYLRMIDHLEDQYLLKLFPIRRRMQLQPLWSVMLRADCRVTHPEWDSTTLPVRDVVDAIVKRGLRVKTSSDVEIYAEFLLKQPLRSVLQVIASCAPYLGNSSSIDLSLLTGSYHLTIELSRSLQALALASLYKFSVDTDAIAAQELPELTQAVFDLSLLDGDIDTAPYLRPMSADQDIKACFAALAAQVPKFCIGQPGMALRYLLRGPGSVSLYGLARAQQGLMSASSEDQIRHFKSYMGIGRREDSLDWARRCTAVIAVPYSINSKPRAVLPGVVGLRGKGRRSEHAAQAVIPMALKNTAIKRLPVFALGMVSVANATNTRTYGSIFILIGLIEKLLSAGSEQDARTIFYRAYPSLTVSAPPWSSQGTEDGSETLAVEEENTLTKQEKLWSAIQVWRQSALELAEKIAPSSIFLGKVWTRLFFSLQKAADELRPRSKFSEVMEIFALCVINAFMVEEAEHHLVNSSDASTDNFDLARNNPRTSASWFVEKLKTMPLGRLNFPFTSIMGTCPLILGLLDEQKDYADVLAPLFPDNTEKQVITELLCPKELSVLMAKISVAGGTMDDEKEGTTNGIKGAQPKSSGSRRATSSSDADEAPKE</sequence>
<evidence type="ECO:0000313" key="2">
    <source>
        <dbReference type="EMBL" id="GHD74895.1"/>
    </source>
</evidence>
<dbReference type="RefSeq" id="WP_189352748.1">
    <property type="nucleotide sequence ID" value="NZ_BMYP01000011.1"/>
</dbReference>